<evidence type="ECO:0000313" key="2">
    <source>
        <dbReference type="Proteomes" id="UP000254291"/>
    </source>
</evidence>
<protein>
    <submittedName>
        <fullName evidence="1">PhiRv1 phage protein</fullName>
    </submittedName>
</protein>
<evidence type="ECO:0000313" key="1">
    <source>
        <dbReference type="EMBL" id="STZ43546.1"/>
    </source>
</evidence>
<sequence length="90" mass="10004">MTSRALDARNRLASVVRHHPADQPRINEARAALAEAKLADFIERVLGEAPPLTDEQRVRLTELLRPTARRTTRRKALAERLAELDGGDAA</sequence>
<accession>A0A378SNQ5</accession>
<dbReference type="EMBL" id="UGQM01000001">
    <property type="protein sequence ID" value="STZ43546.1"/>
    <property type="molecule type" value="Genomic_DNA"/>
</dbReference>
<name>A0A378SNQ5_9MYCO</name>
<reference evidence="1 2" key="1">
    <citation type="submission" date="2018-06" db="EMBL/GenBank/DDBJ databases">
        <authorList>
            <consortium name="Pathogen Informatics"/>
            <person name="Doyle S."/>
        </authorList>
    </citation>
    <scope>NUCLEOTIDE SEQUENCE [LARGE SCALE GENOMIC DNA]</scope>
    <source>
        <strain evidence="1 2">NCTC10742</strain>
    </source>
</reference>
<dbReference type="AlphaFoldDB" id="A0A378SNQ5"/>
<dbReference type="RefSeq" id="WP_172527674.1">
    <property type="nucleotide sequence ID" value="NZ_JACKST010000104.1"/>
</dbReference>
<proteinExistence type="predicted"/>
<organism evidence="1 2">
    <name type="scientific">Mycolicibacterium gilvum</name>
    <dbReference type="NCBI Taxonomy" id="1804"/>
    <lineage>
        <taxon>Bacteria</taxon>
        <taxon>Bacillati</taxon>
        <taxon>Actinomycetota</taxon>
        <taxon>Actinomycetes</taxon>
        <taxon>Mycobacteriales</taxon>
        <taxon>Mycobacteriaceae</taxon>
        <taxon>Mycolicibacterium</taxon>
    </lineage>
</organism>
<dbReference type="Proteomes" id="UP000254291">
    <property type="component" value="Unassembled WGS sequence"/>
</dbReference>
<gene>
    <name evidence="1" type="ORF">NCTC10742_02772</name>
</gene>